<dbReference type="RefSeq" id="WP_126629542.1">
    <property type="nucleotide sequence ID" value="NZ_BIFT01000002.1"/>
</dbReference>
<gene>
    <name evidence="2" type="ORF">KDA_47200</name>
</gene>
<organism evidence="2 3">
    <name type="scientific">Dictyobacter alpinus</name>
    <dbReference type="NCBI Taxonomy" id="2014873"/>
    <lineage>
        <taxon>Bacteria</taxon>
        <taxon>Bacillati</taxon>
        <taxon>Chloroflexota</taxon>
        <taxon>Ktedonobacteria</taxon>
        <taxon>Ktedonobacterales</taxon>
        <taxon>Dictyobacteraceae</taxon>
        <taxon>Dictyobacter</taxon>
    </lineage>
</organism>
<evidence type="ECO:0000313" key="3">
    <source>
        <dbReference type="Proteomes" id="UP000287171"/>
    </source>
</evidence>
<protein>
    <recommendedName>
        <fullName evidence="1">Transposase InsH N-terminal domain-containing protein</fullName>
    </recommendedName>
</protein>
<dbReference type="Proteomes" id="UP000287171">
    <property type="component" value="Unassembled WGS sequence"/>
</dbReference>
<dbReference type="InterPro" id="IPR008490">
    <property type="entry name" value="Transposase_InsH_N"/>
</dbReference>
<dbReference type="AlphaFoldDB" id="A0A402BD22"/>
<proteinExistence type="predicted"/>
<dbReference type="OrthoDB" id="4334464at2"/>
<reference evidence="3" key="1">
    <citation type="submission" date="2018-12" db="EMBL/GenBank/DDBJ databases">
        <title>Tengunoibacter tsumagoiensis gen. nov., sp. nov., Dictyobacter kobayashii sp. nov., D. alpinus sp. nov., and D. joshuensis sp. nov. and description of Dictyobacteraceae fam. nov. within the order Ktedonobacterales isolated from Tengu-no-mugimeshi.</title>
        <authorList>
            <person name="Wang C.M."/>
            <person name="Zheng Y."/>
            <person name="Sakai Y."/>
            <person name="Toyoda A."/>
            <person name="Minakuchi Y."/>
            <person name="Abe K."/>
            <person name="Yokota A."/>
            <person name="Yabe S."/>
        </authorList>
    </citation>
    <scope>NUCLEOTIDE SEQUENCE [LARGE SCALE GENOMIC DNA]</scope>
    <source>
        <strain evidence="3">Uno16</strain>
    </source>
</reference>
<name>A0A402BD22_9CHLR</name>
<sequence>MTLRAQTEFTIPEETVRVAHAAYPQGNPLMKMRNVLGTLYQDQAFASLFLHNGRGVEAPWRLALITVMQFMEELSDRQAADAVRGRID</sequence>
<dbReference type="EMBL" id="BIFT01000002">
    <property type="protein sequence ID" value="GCE29236.1"/>
    <property type="molecule type" value="Genomic_DNA"/>
</dbReference>
<accession>A0A402BD22</accession>
<feature type="domain" description="Transposase InsH N-terminal" evidence="1">
    <location>
        <begin position="20"/>
        <end position="87"/>
    </location>
</feature>
<evidence type="ECO:0000313" key="2">
    <source>
        <dbReference type="EMBL" id="GCE29236.1"/>
    </source>
</evidence>
<keyword evidence="3" id="KW-1185">Reference proteome</keyword>
<evidence type="ECO:0000259" key="1">
    <source>
        <dbReference type="Pfam" id="PF05598"/>
    </source>
</evidence>
<dbReference type="Pfam" id="PF05598">
    <property type="entry name" value="DUF772"/>
    <property type="match status" value="1"/>
</dbReference>
<comment type="caution">
    <text evidence="2">The sequence shown here is derived from an EMBL/GenBank/DDBJ whole genome shotgun (WGS) entry which is preliminary data.</text>
</comment>